<dbReference type="SUPFAM" id="SSF56672">
    <property type="entry name" value="DNA/RNA polymerases"/>
    <property type="match status" value="1"/>
</dbReference>
<dbReference type="Proteomes" id="UP000002499">
    <property type="component" value="Unassembled WGS sequence"/>
</dbReference>
<dbReference type="Gene3D" id="3.60.10.10">
    <property type="entry name" value="Endonuclease/exonuclease/phosphatase"/>
    <property type="match status" value="1"/>
</dbReference>
<protein>
    <submittedName>
        <fullName evidence="7">Reverse transcriptase, putative</fullName>
    </submittedName>
</protein>
<dbReference type="EMBL" id="GL698616">
    <property type="protein sequence ID" value="EFY84588.1"/>
    <property type="molecule type" value="Genomic_DNA"/>
</dbReference>
<evidence type="ECO:0000256" key="3">
    <source>
        <dbReference type="PROSITE-ProRule" id="PRU00047"/>
    </source>
</evidence>
<keyword evidence="2" id="KW-0496">Mitochondrion</keyword>
<dbReference type="PROSITE" id="PS50878">
    <property type="entry name" value="RT_POL"/>
    <property type="match status" value="1"/>
</dbReference>
<dbReference type="InterPro" id="IPR000477">
    <property type="entry name" value="RT_dom"/>
</dbReference>
<dbReference type="HOGENOM" id="CLU_247252_0_0_1"/>
<dbReference type="Pfam" id="PF25545">
    <property type="entry name" value="DUF7924"/>
    <property type="match status" value="1"/>
</dbReference>
<feature type="region of interest" description="Disordered" evidence="4">
    <location>
        <begin position="609"/>
        <end position="628"/>
    </location>
</feature>
<dbReference type="SUPFAM" id="SSF56219">
    <property type="entry name" value="DNase I-like"/>
    <property type="match status" value="1"/>
</dbReference>
<evidence type="ECO:0000256" key="2">
    <source>
        <dbReference type="ARBA" id="ARBA00023128"/>
    </source>
</evidence>
<dbReference type="InterPro" id="IPR001878">
    <property type="entry name" value="Znf_CCHC"/>
</dbReference>
<feature type="domain" description="Reverse transcriptase" evidence="6">
    <location>
        <begin position="1105"/>
        <end position="1375"/>
    </location>
</feature>
<feature type="region of interest" description="Disordered" evidence="4">
    <location>
        <begin position="634"/>
        <end position="662"/>
    </location>
</feature>
<dbReference type="OrthoDB" id="4939572at2759"/>
<evidence type="ECO:0000259" key="5">
    <source>
        <dbReference type="PROSITE" id="PS50158"/>
    </source>
</evidence>
<dbReference type="GO" id="GO:0003964">
    <property type="term" value="F:RNA-directed DNA polymerase activity"/>
    <property type="evidence" value="ECO:0007669"/>
    <property type="project" value="UniProtKB-KW"/>
</dbReference>
<comment type="subcellular location">
    <subcellularLocation>
        <location evidence="1">Mitochondrion</location>
    </subcellularLocation>
</comment>
<feature type="compositionally biased region" description="Low complexity" evidence="4">
    <location>
        <begin position="614"/>
        <end position="626"/>
    </location>
</feature>
<reference evidence="7 8" key="1">
    <citation type="journal article" date="2011" name="PLoS Genet.">
        <title>Genome sequencing and comparative transcriptomics of the model entomopathogenic fungi Metarhizium anisopliae and M. acridum.</title>
        <authorList>
            <person name="Gao Q."/>
            <person name="Jin K."/>
            <person name="Ying S.H."/>
            <person name="Zhang Y."/>
            <person name="Xiao G."/>
            <person name="Shang Y."/>
            <person name="Duan Z."/>
            <person name="Hu X."/>
            <person name="Xie X.Q."/>
            <person name="Zhou G."/>
            <person name="Peng G."/>
            <person name="Luo Z."/>
            <person name="Huang W."/>
            <person name="Wang B."/>
            <person name="Fang W."/>
            <person name="Wang S."/>
            <person name="Zhong Y."/>
            <person name="Ma L.J."/>
            <person name="St Leger R.J."/>
            <person name="Zhao G.P."/>
            <person name="Pei Y."/>
            <person name="Feng M.G."/>
            <person name="Xia Y."/>
            <person name="Wang C."/>
        </authorList>
    </citation>
    <scope>NUCLEOTIDE SEQUENCE [LARGE SCALE GENOMIC DNA]</scope>
    <source>
        <strain evidence="7 8">CQMa 102</strain>
    </source>
</reference>
<dbReference type="CDD" id="cd01650">
    <property type="entry name" value="RT_nLTR_like"/>
    <property type="match status" value="1"/>
</dbReference>
<dbReference type="PANTHER" id="PTHR33481">
    <property type="entry name" value="REVERSE TRANSCRIPTASE"/>
    <property type="match status" value="1"/>
</dbReference>
<proteinExistence type="predicted"/>
<dbReference type="InterPro" id="IPR005135">
    <property type="entry name" value="Endo/exonuclease/phosphatase"/>
</dbReference>
<name>E9EHM3_METAQ</name>
<gene>
    <name evidence="7" type="ORF">MAC_09371</name>
</gene>
<feature type="domain" description="CCHC-type" evidence="5">
    <location>
        <begin position="538"/>
        <end position="551"/>
    </location>
</feature>
<feature type="region of interest" description="Disordered" evidence="4">
    <location>
        <begin position="135"/>
        <end position="167"/>
    </location>
</feature>
<feature type="compositionally biased region" description="Low complexity" evidence="4">
    <location>
        <begin position="1"/>
        <end position="16"/>
    </location>
</feature>
<dbReference type="Pfam" id="PF14529">
    <property type="entry name" value="Exo_endo_phos_2"/>
    <property type="match status" value="1"/>
</dbReference>
<dbReference type="InterPro" id="IPR043502">
    <property type="entry name" value="DNA/RNA_pol_sf"/>
</dbReference>
<dbReference type="PANTHER" id="PTHR33481:SF1">
    <property type="entry name" value="ENDONUCLEASE_EXONUCLEASE_PHOSPHATASE DOMAIN-CONTAINING PROTEIN-RELATED"/>
    <property type="match status" value="1"/>
</dbReference>
<feature type="compositionally biased region" description="Polar residues" evidence="4">
    <location>
        <begin position="634"/>
        <end position="655"/>
    </location>
</feature>
<keyword evidence="8" id="KW-1185">Reference proteome</keyword>
<keyword evidence="3" id="KW-0863">Zinc-finger</keyword>
<accession>E9EHM3</accession>
<dbReference type="GO" id="GO:0008270">
    <property type="term" value="F:zinc ion binding"/>
    <property type="evidence" value="ECO:0007669"/>
    <property type="project" value="UniProtKB-KW"/>
</dbReference>
<feature type="region of interest" description="Disordered" evidence="4">
    <location>
        <begin position="1"/>
        <end position="37"/>
    </location>
</feature>
<dbReference type="GO" id="GO:0005739">
    <property type="term" value="C:mitochondrion"/>
    <property type="evidence" value="ECO:0007669"/>
    <property type="project" value="UniProtKB-SubCell"/>
</dbReference>
<evidence type="ECO:0000259" key="6">
    <source>
        <dbReference type="PROSITE" id="PS50878"/>
    </source>
</evidence>
<dbReference type="Pfam" id="PF00078">
    <property type="entry name" value="RVT_1"/>
    <property type="match status" value="1"/>
</dbReference>
<organism evidence="8">
    <name type="scientific">Metarhizium acridum (strain CQMa 102)</name>
    <dbReference type="NCBI Taxonomy" id="655827"/>
    <lineage>
        <taxon>Eukaryota</taxon>
        <taxon>Fungi</taxon>
        <taxon>Dikarya</taxon>
        <taxon>Ascomycota</taxon>
        <taxon>Pezizomycotina</taxon>
        <taxon>Sordariomycetes</taxon>
        <taxon>Hypocreomycetidae</taxon>
        <taxon>Hypocreales</taxon>
        <taxon>Clavicipitaceae</taxon>
        <taxon>Metarhizium</taxon>
    </lineage>
</organism>
<dbReference type="eggNOG" id="KOG1075">
    <property type="taxonomic scope" value="Eukaryota"/>
</dbReference>
<evidence type="ECO:0000256" key="4">
    <source>
        <dbReference type="SAM" id="MobiDB-lite"/>
    </source>
</evidence>
<sequence length="1531" mass="171439">MARTRAQLAAQRGRALSPPKSQGKRPQGIQKGRYSRQVATLRQLTPKRIDVDTTISRVKKRPLDDLEQVPDSSHKRLRRCSRLSRVKEILGGSADSHSEAGKPIDPIEYWTTEGHWPTEYFELEMEHLLARKKSVSSLSRKRSNSGTSTTPSDQKPREEKSAPYRDPRYELLLQTKHSYMDASNLGITDSSKRLVQSLLDSDQSVPQHTIFSDSVFADACRNLHGRNEARVAQDFSRLIVPSAETLALRSKSLKNFTESVNEGWDNSISLTGTRPQPDYSVGFRREAFSDDQLAKLAPFIGDFISGDQSFFMGTYYMYFPFLTCEVKCGAAALDVADRQNAHSMTLAVRGVVELFRAVKRENEVHRQILAFSISHDHRLVRIYGHYPVIDGKDTKYYRHPIHEFSFTALDVPQASRTKTGWAVRAADLTTRNLVISRQSEWLEDLGAPKAEVSQKWYTYIPVDECPKRLFDLQGSAIDSEDLPTKTLLISFLEPTPGRWRLFGSSRLARLMTKTPLPRQCETCWDYHSKYGCNRQAHCKRCGKTGHSHETCSAAEQCVNCMAPHAADFPVCPARPKRVHGEICRLTQAQRAAVRQAGAKLFRQHNLETAITREAPSSSPQPAVSSPCIRVATTPDSETTEATMDTSPSTNPPQRQKSNRRDNSLRIFQANVGKSGPSHDCALALANAEHYDVILLQEPWTGVKDGKCLTKTHPAFDTFSPVDSWEDNGTRPRTMTYLRRYLLWIQLNGITVVNVYRDPLRPEILQTLFDWPIPGRCVIAGDFNARHHSWQSGHAQNDGEALAQWALDNGLALLNAPNEPTNQHGNTIDLAFSNVPLAEAAVEDHLATSSDHFTLSLTVPNSRSTASTPGRIRVTYDDEIERFTEIIHTKAPFIRACTNSTLGLDALATSLVDLLRSAAERAGHVARKKGRAAPWWNDDCAMAAVEYRALRRIYPLGYGREIQLVRREFRRVIRRSKKLFWCNRIDSATSNADIYKIARWVKAPGSFQPPPLQIGAEVYETQTDKANALRRATLERRTAGDDIDDPWITVNPSRLIPFSAQVTLEEARVATTCSGKTSPGSDNITVDLLRLAWPSIGKLVQQLFEGCLTLGHHPQAFKTADVVMITKPGKRDLTSPRAWRPISLLSCLGKGLERLIARRIAWAAVHFGILHHQQAGALPKRSATDLVAALVHDVEAAFASGLVATLVTMDIQGAFDTVMRNRLILRLRQQGWPLQLTKWVASFMKDRMASIRYQDIITESTPLHCGLAQGSPISPILFLLYTEPIYRLGHHVGRFGYADDTASLHTGYSLDETAASASADIQQLSEWGRDHAIVFDPEKTEVMHFSPRKDSDNPPVLHDGVPRIPGDSMRWLGIWLDRKLVFRTHVEKWAAKARKVAGHLRSLCNTQHGPFPAAVRKAVRACVEPVLLFGAEVWYPGTQRHRAWRGNRQCKPRIQHLAKRIDAAIRCGIRAILPVWKTTPIPVLHRESGIPPAGLLLDAQRRRFAARLKSLDGAHPLAQRTTGLPPRAVIGC</sequence>
<dbReference type="InterPro" id="IPR057684">
    <property type="entry name" value="DUF7924"/>
</dbReference>
<dbReference type="PROSITE" id="PS50158">
    <property type="entry name" value="ZF_CCHC"/>
    <property type="match status" value="1"/>
</dbReference>
<feature type="compositionally biased region" description="Basic and acidic residues" evidence="4">
    <location>
        <begin position="154"/>
        <end position="167"/>
    </location>
</feature>
<dbReference type="InterPro" id="IPR036691">
    <property type="entry name" value="Endo/exonu/phosph_ase_sf"/>
</dbReference>
<dbReference type="GO" id="GO:0003676">
    <property type="term" value="F:nucleic acid binding"/>
    <property type="evidence" value="ECO:0007669"/>
    <property type="project" value="InterPro"/>
</dbReference>
<keyword evidence="7" id="KW-0808">Transferase</keyword>
<keyword evidence="7" id="KW-0695">RNA-directed DNA polymerase</keyword>
<evidence type="ECO:0000256" key="1">
    <source>
        <dbReference type="ARBA" id="ARBA00004173"/>
    </source>
</evidence>
<evidence type="ECO:0000313" key="7">
    <source>
        <dbReference type="EMBL" id="EFY84588.1"/>
    </source>
</evidence>
<keyword evidence="3" id="KW-0479">Metal-binding</keyword>
<keyword evidence="3" id="KW-0862">Zinc</keyword>
<keyword evidence="7" id="KW-0548">Nucleotidyltransferase</keyword>
<evidence type="ECO:0000313" key="8">
    <source>
        <dbReference type="Proteomes" id="UP000002499"/>
    </source>
</evidence>
<dbReference type="OMA" id="RDILWIV"/>
<dbReference type="InParanoid" id="E9EHM3"/>